<reference evidence="1 2" key="1">
    <citation type="submission" date="2015-06" db="EMBL/GenBank/DDBJ databases">
        <title>Survival trade-offs in plant roots during colonization by closely related pathogenic and mutualistic fungi.</title>
        <authorList>
            <person name="Hacquard S."/>
            <person name="Kracher B."/>
            <person name="Hiruma K."/>
            <person name="Weinman A."/>
            <person name="Muench P."/>
            <person name="Garrido Oter R."/>
            <person name="Ver Loren van Themaat E."/>
            <person name="Dallerey J.-F."/>
            <person name="Damm U."/>
            <person name="Henrissat B."/>
            <person name="Lespinet O."/>
            <person name="Thon M."/>
            <person name="Kemen E."/>
            <person name="McHardy A.C."/>
            <person name="Schulze-Lefert P."/>
            <person name="O'Connell R.J."/>
        </authorList>
    </citation>
    <scope>NUCLEOTIDE SEQUENCE [LARGE SCALE GENOMIC DNA]</scope>
    <source>
        <strain evidence="1 2">MAFF 238704</strain>
    </source>
</reference>
<name>A0A167DYI3_COLIC</name>
<comment type="caution">
    <text evidence="1">The sequence shown here is derived from an EMBL/GenBank/DDBJ whole genome shotgun (WGS) entry which is preliminary data.</text>
</comment>
<protein>
    <submittedName>
        <fullName evidence="1">Uncharacterized protein</fullName>
    </submittedName>
</protein>
<proteinExistence type="predicted"/>
<evidence type="ECO:0000313" key="1">
    <source>
        <dbReference type="EMBL" id="KZL84494.1"/>
    </source>
</evidence>
<dbReference type="EMBL" id="LFIW01000872">
    <property type="protein sequence ID" value="KZL84494.1"/>
    <property type="molecule type" value="Genomic_DNA"/>
</dbReference>
<accession>A0A167DYI3</accession>
<keyword evidence="2" id="KW-1185">Reference proteome</keyword>
<sequence length="67" mass="7685">MFVLPKNIPEAVLTKTSLLFYREKNHRPQTILSATGPNLNNTFELLHKKSAEEACNFLPGQQRAFNR</sequence>
<dbReference type="Proteomes" id="UP000076584">
    <property type="component" value="Unassembled WGS sequence"/>
</dbReference>
<organism evidence="1 2">
    <name type="scientific">Colletotrichum incanum</name>
    <name type="common">Soybean anthracnose fungus</name>
    <dbReference type="NCBI Taxonomy" id="1573173"/>
    <lineage>
        <taxon>Eukaryota</taxon>
        <taxon>Fungi</taxon>
        <taxon>Dikarya</taxon>
        <taxon>Ascomycota</taxon>
        <taxon>Pezizomycotina</taxon>
        <taxon>Sordariomycetes</taxon>
        <taxon>Hypocreomycetidae</taxon>
        <taxon>Glomerellales</taxon>
        <taxon>Glomerellaceae</taxon>
        <taxon>Colletotrichum</taxon>
        <taxon>Colletotrichum spaethianum species complex</taxon>
    </lineage>
</organism>
<dbReference type="AlphaFoldDB" id="A0A167DYI3"/>
<gene>
    <name evidence="1" type="ORF">CI238_12702</name>
</gene>
<evidence type="ECO:0000313" key="2">
    <source>
        <dbReference type="Proteomes" id="UP000076584"/>
    </source>
</evidence>